<keyword evidence="2" id="KW-1185">Reference proteome</keyword>
<proteinExistence type="predicted"/>
<sequence length="74" mass="9026">MTHAWDVAYGYVGKIIRLEAKKQDNMIILTFINDEKRKWVFNKIEDDFFHWENITVKDNGEWYINAEIYAERIK</sequence>
<evidence type="ECO:0000313" key="1">
    <source>
        <dbReference type="EMBL" id="GAA6500348.1"/>
    </source>
</evidence>
<name>A0ABQ0BUY2_9FIRM</name>
<organism evidence="1 2">
    <name type="scientific">Blautia parvula</name>
    <dbReference type="NCBI Taxonomy" id="2877527"/>
    <lineage>
        <taxon>Bacteria</taxon>
        <taxon>Bacillati</taxon>
        <taxon>Bacillota</taxon>
        <taxon>Clostridia</taxon>
        <taxon>Lachnospirales</taxon>
        <taxon>Lachnospiraceae</taxon>
        <taxon>Blautia</taxon>
    </lineage>
</organism>
<dbReference type="Proteomes" id="UP001600941">
    <property type="component" value="Unassembled WGS sequence"/>
</dbReference>
<evidence type="ECO:0000313" key="2">
    <source>
        <dbReference type="Proteomes" id="UP001600941"/>
    </source>
</evidence>
<reference evidence="1 2" key="1">
    <citation type="submission" date="2024-04" db="EMBL/GenBank/DDBJ databases">
        <title>Defined microbial consortia suppress multidrug-resistant proinflammatory Enterobacteriaceae via ecological control.</title>
        <authorList>
            <person name="Furuichi M."/>
            <person name="Kawaguchi T."/>
            <person name="Pust M."/>
            <person name="Yasuma K."/>
            <person name="Plichta D."/>
            <person name="Hasegawa N."/>
            <person name="Ohya T."/>
            <person name="Bhattarai S."/>
            <person name="Sasajima S."/>
            <person name="Aoto Y."/>
            <person name="Tuganbaev T."/>
            <person name="Yaginuma M."/>
            <person name="Ueda M."/>
            <person name="Okahashi N."/>
            <person name="Amafuji K."/>
            <person name="Kiridooshi Y."/>
            <person name="Sugita K."/>
            <person name="Strazar M."/>
            <person name="Skelly A."/>
            <person name="Suda W."/>
            <person name="Hattori M."/>
            <person name="Nakamoto N."/>
            <person name="Caballero S."/>
            <person name="Norman J."/>
            <person name="Olle B."/>
            <person name="Tanoue T."/>
            <person name="Arita M."/>
            <person name="Bucci V."/>
            <person name="Atarashi K."/>
            <person name="Xavier R."/>
            <person name="Honda K."/>
        </authorList>
    </citation>
    <scope>NUCLEOTIDE SEQUENCE [LARGE SCALE GENOMIC DNA]</scope>
    <source>
        <strain evidence="2">k34-0107-D12</strain>
    </source>
</reference>
<gene>
    <name evidence="1" type="ORF">K340107D12_31640</name>
</gene>
<protein>
    <submittedName>
        <fullName evidence="1">Uncharacterized protein</fullName>
    </submittedName>
</protein>
<dbReference type="EMBL" id="BAABZQ010000001">
    <property type="protein sequence ID" value="GAA6500348.1"/>
    <property type="molecule type" value="Genomic_DNA"/>
</dbReference>
<accession>A0ABQ0BUY2</accession>
<comment type="caution">
    <text evidence="1">The sequence shown here is derived from an EMBL/GenBank/DDBJ whole genome shotgun (WGS) entry which is preliminary data.</text>
</comment>